<dbReference type="RefSeq" id="WP_092492116.1">
    <property type="nucleotide sequence ID" value="NZ_FNKD01000001.1"/>
</dbReference>
<keyword evidence="1" id="KW-0812">Transmembrane</keyword>
<dbReference type="AlphaFoldDB" id="A0A1H0ZM79"/>
<protein>
    <recommendedName>
        <fullName evidence="4">Pilus assembly protein Flp/PilA</fullName>
    </recommendedName>
</protein>
<dbReference type="Proteomes" id="UP000199444">
    <property type="component" value="Unassembled WGS sequence"/>
</dbReference>
<evidence type="ECO:0000313" key="2">
    <source>
        <dbReference type="EMBL" id="SDQ28439.1"/>
    </source>
</evidence>
<reference evidence="2 3" key="1">
    <citation type="submission" date="2016-10" db="EMBL/GenBank/DDBJ databases">
        <authorList>
            <person name="de Groot N.N."/>
        </authorList>
    </citation>
    <scope>NUCLEOTIDE SEQUENCE [LARGE SCALE GENOMIC DNA]</scope>
    <source>
        <strain evidence="2 3">CGMCC 1.10449</strain>
    </source>
</reference>
<evidence type="ECO:0000256" key="1">
    <source>
        <dbReference type="SAM" id="Phobius"/>
    </source>
</evidence>
<gene>
    <name evidence="2" type="ORF">SAMN05216231_1316</name>
</gene>
<evidence type="ECO:0008006" key="4">
    <source>
        <dbReference type="Google" id="ProtNLM"/>
    </source>
</evidence>
<keyword evidence="1" id="KW-1133">Transmembrane helix</keyword>
<dbReference type="EMBL" id="FNKD01000001">
    <property type="protein sequence ID" value="SDQ28439.1"/>
    <property type="molecule type" value="Genomic_DNA"/>
</dbReference>
<organism evidence="2 3">
    <name type="scientific">Virgibacillus salinus</name>
    <dbReference type="NCBI Taxonomy" id="553311"/>
    <lineage>
        <taxon>Bacteria</taxon>
        <taxon>Bacillati</taxon>
        <taxon>Bacillota</taxon>
        <taxon>Bacilli</taxon>
        <taxon>Bacillales</taxon>
        <taxon>Bacillaceae</taxon>
        <taxon>Virgibacillus</taxon>
    </lineage>
</organism>
<keyword evidence="3" id="KW-1185">Reference proteome</keyword>
<name>A0A1H0ZM79_9BACI</name>
<sequence length="73" mass="7852">MNFIQKIYVKAMNGFETLKKDERGSQTLEWIGIAAVIVIIVGVVSQAFSGGDFGTTLVQKFSDLINKIGSGGN</sequence>
<feature type="transmembrane region" description="Helical" evidence="1">
    <location>
        <begin position="28"/>
        <end position="48"/>
    </location>
</feature>
<evidence type="ECO:0000313" key="3">
    <source>
        <dbReference type="Proteomes" id="UP000199444"/>
    </source>
</evidence>
<proteinExistence type="predicted"/>
<accession>A0A1H0ZM79</accession>
<keyword evidence="1" id="KW-0472">Membrane</keyword>
<dbReference type="STRING" id="553311.SAMN05216231_1316"/>